<dbReference type="RefSeq" id="XP_041198457.1">
    <property type="nucleotide sequence ID" value="XM_041334447.1"/>
</dbReference>
<dbReference type="AlphaFoldDB" id="A0A9P7ELZ8"/>
<gene>
    <name evidence="1" type="ORF">BJ212DRAFT_1322158</name>
</gene>
<protein>
    <recommendedName>
        <fullName evidence="3">F-box domain-containing protein</fullName>
    </recommendedName>
</protein>
<organism evidence="1 2">
    <name type="scientific">Suillus subaureus</name>
    <dbReference type="NCBI Taxonomy" id="48587"/>
    <lineage>
        <taxon>Eukaryota</taxon>
        <taxon>Fungi</taxon>
        <taxon>Dikarya</taxon>
        <taxon>Basidiomycota</taxon>
        <taxon>Agaricomycotina</taxon>
        <taxon>Agaricomycetes</taxon>
        <taxon>Agaricomycetidae</taxon>
        <taxon>Boletales</taxon>
        <taxon>Suillineae</taxon>
        <taxon>Suillaceae</taxon>
        <taxon>Suillus</taxon>
    </lineage>
</organism>
<keyword evidence="2" id="KW-1185">Reference proteome</keyword>
<dbReference type="GeneID" id="64628464"/>
<name>A0A9P7ELZ8_9AGAM</name>
<dbReference type="Proteomes" id="UP000807769">
    <property type="component" value="Unassembled WGS sequence"/>
</dbReference>
<evidence type="ECO:0000313" key="1">
    <source>
        <dbReference type="EMBL" id="KAG1824740.1"/>
    </source>
</evidence>
<dbReference type="Gene3D" id="3.80.10.10">
    <property type="entry name" value="Ribonuclease Inhibitor"/>
    <property type="match status" value="1"/>
</dbReference>
<dbReference type="EMBL" id="JABBWG010000003">
    <property type="protein sequence ID" value="KAG1824740.1"/>
    <property type="molecule type" value="Genomic_DNA"/>
</dbReference>
<dbReference type="InterPro" id="IPR032675">
    <property type="entry name" value="LRR_dom_sf"/>
</dbReference>
<evidence type="ECO:0000313" key="2">
    <source>
        <dbReference type="Proteomes" id="UP000807769"/>
    </source>
</evidence>
<comment type="caution">
    <text evidence="1">The sequence shown here is derived from an EMBL/GenBank/DDBJ whole genome shotgun (WGS) entry which is preliminary data.</text>
</comment>
<accession>A0A9P7ELZ8</accession>
<sequence length="393" mass="43966">MEPRPLSFLIQTKLYPLSIIMRNLPIEIINVVVENVSSMTDLLQLRCLNQAYRDLVTPIAFTKLHIKNSIQSAQNFQQIIAATHLATHVREVVYDSRDDECFQFPQENIEVEDMLEVAELEEALTEAFCAIDALPRLECVTASFWPSFISQSGKEIRESPFWFTNRQLTVTHAIYHAMKTSRMTSLSLNNVVMMPPSRYDFVSSLTNSPLSHLSLSVVPNADISAWSGSKDINGSLGALLPLSNTTLKSLALRSPQGPYHSLETKLSSFHYPSLESLVLENTIFDQTPSPDGVEEFVIRQKSGLRHLELRSCASYVASPSFDARLWSSIWQRWATELTSLRELVVDGDSGYVVLNADWGYVTYKPISTIAAESDSSSLEMFRDAIASACTVVA</sequence>
<dbReference type="OrthoDB" id="2858653at2759"/>
<reference evidence="1" key="1">
    <citation type="journal article" date="2020" name="New Phytol.">
        <title>Comparative genomics reveals dynamic genome evolution in host specialist ectomycorrhizal fungi.</title>
        <authorList>
            <person name="Lofgren L.A."/>
            <person name="Nguyen N.H."/>
            <person name="Vilgalys R."/>
            <person name="Ruytinx J."/>
            <person name="Liao H.L."/>
            <person name="Branco S."/>
            <person name="Kuo A."/>
            <person name="LaButti K."/>
            <person name="Lipzen A."/>
            <person name="Andreopoulos W."/>
            <person name="Pangilinan J."/>
            <person name="Riley R."/>
            <person name="Hundley H."/>
            <person name="Na H."/>
            <person name="Barry K."/>
            <person name="Grigoriev I.V."/>
            <person name="Stajich J.E."/>
            <person name="Kennedy P.G."/>
        </authorList>
    </citation>
    <scope>NUCLEOTIDE SEQUENCE</scope>
    <source>
        <strain evidence="1">MN1</strain>
    </source>
</reference>
<evidence type="ECO:0008006" key="3">
    <source>
        <dbReference type="Google" id="ProtNLM"/>
    </source>
</evidence>
<proteinExistence type="predicted"/>